<evidence type="ECO:0000256" key="2">
    <source>
        <dbReference type="ARBA" id="ARBA00022428"/>
    </source>
</evidence>
<dbReference type="PANTHER" id="PTHR37167">
    <property type="entry name" value="1,4-DIHYDROXY-6-NAPHTOATE SYNTHASE"/>
    <property type="match status" value="1"/>
</dbReference>
<accession>A0A975GQD4</accession>
<dbReference type="Pfam" id="PF02621">
    <property type="entry name" value="VitK2_biosynth"/>
    <property type="match status" value="1"/>
</dbReference>
<comment type="pathway">
    <text evidence="1 4">Quinol/quinone metabolism; menaquinone biosynthesis.</text>
</comment>
<name>A0A975GQD4_9BACT</name>
<dbReference type="Proteomes" id="UP000663722">
    <property type="component" value="Chromosome"/>
</dbReference>
<dbReference type="KEGG" id="dmm:dnm_058310"/>
<keyword evidence="6" id="KW-1185">Reference proteome</keyword>
<dbReference type="CDD" id="cd13635">
    <property type="entry name" value="PBP2_Ttha1568_Mqnd"/>
    <property type="match status" value="1"/>
</dbReference>
<comment type="catalytic activity">
    <reaction evidence="4">
        <text>cyclic dehypoxanthinylfutalosinate = 1,4-dihydroxy-6-naphthoate + dihydroxyacetone</text>
        <dbReference type="Rhea" id="RHEA:33087"/>
        <dbReference type="ChEBI" id="CHEBI:16016"/>
        <dbReference type="ChEBI" id="CHEBI:64254"/>
        <dbReference type="ChEBI" id="CHEBI:64270"/>
        <dbReference type="EC" id="4.1.99.29"/>
    </reaction>
</comment>
<dbReference type="EMBL" id="CP061800">
    <property type="protein sequence ID" value="QTA89774.1"/>
    <property type="molecule type" value="Genomic_DNA"/>
</dbReference>
<feature type="binding site" evidence="4">
    <location>
        <begin position="60"/>
        <end position="62"/>
    </location>
    <ligand>
        <name>substrate</name>
    </ligand>
</feature>
<gene>
    <name evidence="4" type="primary">mqnD</name>
    <name evidence="5" type="ORF">dnm_058310</name>
</gene>
<dbReference type="PANTHER" id="PTHR37167:SF1">
    <property type="entry name" value="1,4-DIHYDROXY-6-NAPHTOATE SYNTHASE"/>
    <property type="match status" value="1"/>
</dbReference>
<evidence type="ECO:0000256" key="1">
    <source>
        <dbReference type="ARBA" id="ARBA00004863"/>
    </source>
</evidence>
<sequence>MKNASRELEIGFSPCPNDTFIFHAMLHGLIDTGEFCFVPHIDDVEALNLKAFEGAFPITKLSFYAYVLLKERYALLDSGSALGYKCGPLLVAKSRLKNLAEAHIAIPGKYTTAHMLLKLWHPEIQHVSPTRFDLILPGVQSGEFDAGLIIHEGRFIYPEYGCIKIIDLGEWWEAETRLPIPLGCIAIQNDPSVICHKEKIESFLRNSVNYAFENRDASREFIKSHAQEMDDTVIDSHINLYVNDFTISLGETGRKAVETLAEMAQCRKII</sequence>
<organism evidence="5 6">
    <name type="scientific">Desulfonema magnum</name>
    <dbReference type="NCBI Taxonomy" id="45655"/>
    <lineage>
        <taxon>Bacteria</taxon>
        <taxon>Pseudomonadati</taxon>
        <taxon>Thermodesulfobacteriota</taxon>
        <taxon>Desulfobacteria</taxon>
        <taxon>Desulfobacterales</taxon>
        <taxon>Desulfococcaceae</taxon>
        <taxon>Desulfonema</taxon>
    </lineage>
</organism>
<dbReference type="Gene3D" id="3.40.190.10">
    <property type="entry name" value="Periplasmic binding protein-like II"/>
    <property type="match status" value="2"/>
</dbReference>
<evidence type="ECO:0000256" key="4">
    <source>
        <dbReference type="HAMAP-Rule" id="MF_00996"/>
    </source>
</evidence>
<feature type="active site" description="Proton acceptor" evidence="4">
    <location>
        <position position="151"/>
    </location>
</feature>
<feature type="binding site" evidence="4">
    <location>
        <begin position="112"/>
        <end position="113"/>
    </location>
    <ligand>
        <name>substrate</name>
    </ligand>
</feature>
<evidence type="ECO:0000313" key="6">
    <source>
        <dbReference type="Proteomes" id="UP000663722"/>
    </source>
</evidence>
<evidence type="ECO:0000313" key="5">
    <source>
        <dbReference type="EMBL" id="QTA89774.1"/>
    </source>
</evidence>
<proteinExistence type="inferred from homology"/>
<dbReference type="InterPro" id="IPR030869">
    <property type="entry name" value="MqnD"/>
</dbReference>
<evidence type="ECO:0000256" key="3">
    <source>
        <dbReference type="ARBA" id="ARBA00023239"/>
    </source>
</evidence>
<dbReference type="RefSeq" id="WP_207678254.1">
    <property type="nucleotide sequence ID" value="NZ_CP061800.1"/>
</dbReference>
<dbReference type="HAMAP" id="MF_00996">
    <property type="entry name" value="MqnD"/>
    <property type="match status" value="1"/>
</dbReference>
<dbReference type="SUPFAM" id="SSF53850">
    <property type="entry name" value="Periplasmic binding protein-like II"/>
    <property type="match status" value="1"/>
</dbReference>
<comment type="similarity">
    <text evidence="4">Belongs to the MqnA/MqnD family. MqnD subfamily.</text>
</comment>
<keyword evidence="2 4" id="KW-0474">Menaquinone biosynthesis</keyword>
<dbReference type="EC" id="4.1.99.29" evidence="4"/>
<reference evidence="5" key="1">
    <citation type="journal article" date="2021" name="Microb. Physiol.">
        <title>Proteogenomic Insights into the Physiology of Marine, Sulfate-Reducing, Filamentous Desulfonema limicola and Desulfonema magnum.</title>
        <authorList>
            <person name="Schnaars V."/>
            <person name="Wohlbrand L."/>
            <person name="Scheve S."/>
            <person name="Hinrichs C."/>
            <person name="Reinhardt R."/>
            <person name="Rabus R."/>
        </authorList>
    </citation>
    <scope>NUCLEOTIDE SEQUENCE</scope>
    <source>
        <strain evidence="5">4be13</strain>
    </source>
</reference>
<comment type="function">
    <text evidence="4">Catalyzes the conversion of cyclic dehypoxanthine futalosine (cyclic DHFL) into 1,4-dihydroxy-6-naphthoate, a step in the biosynthesis of menaquinone (MK, vitamin K2).</text>
</comment>
<protein>
    <recommendedName>
        <fullName evidence="4">1,4-dihydroxy-6-naphtoate synthase</fullName>
        <ecNumber evidence="4">4.1.99.29</ecNumber>
    </recommendedName>
    <alternativeName>
        <fullName evidence="4">Menaquinone biosynthetic enzyme MqnD</fullName>
    </alternativeName>
</protein>
<keyword evidence="3 4" id="KW-0456">Lyase</keyword>
<dbReference type="GO" id="GO:0009234">
    <property type="term" value="P:menaquinone biosynthetic process"/>
    <property type="evidence" value="ECO:0007669"/>
    <property type="project" value="UniProtKB-UniRule"/>
</dbReference>
<dbReference type="InterPro" id="IPR003773">
    <property type="entry name" value="Menaquinone_biosynth"/>
</dbReference>
<dbReference type="GO" id="GO:0016830">
    <property type="term" value="F:carbon-carbon lyase activity"/>
    <property type="evidence" value="ECO:0007669"/>
    <property type="project" value="UniProtKB-UniRule"/>
</dbReference>
<dbReference type="AlphaFoldDB" id="A0A975GQD4"/>